<comment type="caution">
    <text evidence="1">The sequence shown here is derived from an EMBL/GenBank/DDBJ whole genome shotgun (WGS) entry which is preliminary data.</text>
</comment>
<evidence type="ECO:0000313" key="2">
    <source>
        <dbReference type="Proteomes" id="UP000315252"/>
    </source>
</evidence>
<dbReference type="Proteomes" id="UP000315252">
    <property type="component" value="Unassembled WGS sequence"/>
</dbReference>
<reference evidence="1 2" key="1">
    <citation type="submission" date="2019-06" db="EMBL/GenBank/DDBJ databases">
        <title>Whole genome sequence for Rhodospirillaceae sp. R148.</title>
        <authorList>
            <person name="Wang G."/>
        </authorList>
    </citation>
    <scope>NUCLEOTIDE SEQUENCE [LARGE SCALE GENOMIC DNA]</scope>
    <source>
        <strain evidence="1 2">R148</strain>
    </source>
</reference>
<name>A0A545TP42_9PROT</name>
<dbReference type="OrthoDB" id="7840061at2"/>
<accession>A0A545TP42</accession>
<sequence length="137" mass="16133">MTDTLGWRLEGALFEDGSRLTDWTRIHESGKWMWQYDTHELSFEIYEHDGQFWKLYRVRFAREDGSGYATGFGGQACRMALVRYRRNARSPHSALLMQEGDEEWVRTYEVNEEIHEVLRAGREDPKYGAPWGPKRAA</sequence>
<dbReference type="RefSeq" id="WP_142897206.1">
    <property type="nucleotide sequence ID" value="NZ_ML660056.1"/>
</dbReference>
<gene>
    <name evidence="1" type="ORF">FKG95_14965</name>
</gene>
<keyword evidence="2" id="KW-1185">Reference proteome</keyword>
<proteinExistence type="predicted"/>
<protein>
    <submittedName>
        <fullName evidence="1">Uncharacterized protein</fullName>
    </submittedName>
</protein>
<organism evidence="1 2">
    <name type="scientific">Denitrobaculum tricleocarpae</name>
    <dbReference type="NCBI Taxonomy" id="2591009"/>
    <lineage>
        <taxon>Bacteria</taxon>
        <taxon>Pseudomonadati</taxon>
        <taxon>Pseudomonadota</taxon>
        <taxon>Alphaproteobacteria</taxon>
        <taxon>Rhodospirillales</taxon>
        <taxon>Rhodospirillaceae</taxon>
        <taxon>Denitrobaculum</taxon>
    </lineage>
</organism>
<evidence type="ECO:0000313" key="1">
    <source>
        <dbReference type="EMBL" id="TQV78983.1"/>
    </source>
</evidence>
<dbReference type="AlphaFoldDB" id="A0A545TP42"/>
<dbReference type="EMBL" id="VHSH01000005">
    <property type="protein sequence ID" value="TQV78983.1"/>
    <property type="molecule type" value="Genomic_DNA"/>
</dbReference>